<dbReference type="Gene3D" id="1.10.3470.10">
    <property type="entry name" value="ABC transporter involved in vitamin B12 uptake, BtuC"/>
    <property type="match status" value="1"/>
</dbReference>
<evidence type="ECO:0000256" key="6">
    <source>
        <dbReference type="RuleBase" id="RU003943"/>
    </source>
</evidence>
<dbReference type="Pfam" id="PF01297">
    <property type="entry name" value="ZnuA"/>
    <property type="match status" value="1"/>
</dbReference>
<evidence type="ECO:0000256" key="4">
    <source>
        <dbReference type="ARBA" id="ARBA00022989"/>
    </source>
</evidence>
<dbReference type="Proteomes" id="UP000026922">
    <property type="component" value="Unassembled WGS sequence"/>
</dbReference>
<feature type="transmembrane region" description="Helical" evidence="7">
    <location>
        <begin position="66"/>
        <end position="88"/>
    </location>
</feature>
<feature type="transmembrane region" description="Helical" evidence="7">
    <location>
        <begin position="95"/>
        <end position="115"/>
    </location>
</feature>
<dbReference type="PANTHER" id="PTHR30477">
    <property type="entry name" value="ABC-TRANSPORTER METAL-BINDING PROTEIN"/>
    <property type="match status" value="1"/>
</dbReference>
<reference evidence="8 9" key="1">
    <citation type="journal article" date="2013" name="Genome Announc.">
        <title>Draft Genome Sequence of Holospora undulata Strain HU1, a Micronucleus-Specific Symbiont of the Ciliate Paramecium caudatum.</title>
        <authorList>
            <person name="Dohra H."/>
            <person name="Suzuki H."/>
            <person name="Suzuki T."/>
            <person name="Tanaka K."/>
            <person name="Fujishima M."/>
        </authorList>
    </citation>
    <scope>NUCLEOTIDE SEQUENCE [LARGE SCALE GENOMIC DNA]</scope>
    <source>
        <strain evidence="8 9">HU1</strain>
    </source>
</reference>
<name>A0A061JIC5_9PROT</name>
<dbReference type="InterPro" id="IPR037294">
    <property type="entry name" value="ABC_BtuC-like"/>
</dbReference>
<dbReference type="SUPFAM" id="SSF53807">
    <property type="entry name" value="Helical backbone' metal receptor"/>
    <property type="match status" value="1"/>
</dbReference>
<dbReference type="InterPro" id="IPR006127">
    <property type="entry name" value="ZnuA-like"/>
</dbReference>
<dbReference type="GO" id="GO:0043190">
    <property type="term" value="C:ATP-binding cassette (ABC) transporter complex"/>
    <property type="evidence" value="ECO:0007669"/>
    <property type="project" value="InterPro"/>
</dbReference>
<feature type="transmembrane region" description="Helical" evidence="7">
    <location>
        <begin position="247"/>
        <end position="267"/>
    </location>
</feature>
<comment type="caution">
    <text evidence="8">The sequence shown here is derived from an EMBL/GenBank/DDBJ whole genome shotgun (WGS) entry which is preliminary data.</text>
</comment>
<organism evidence="8 9">
    <name type="scientific">Holospora undulata HU1</name>
    <dbReference type="NCBI Taxonomy" id="1321371"/>
    <lineage>
        <taxon>Bacteria</taxon>
        <taxon>Pseudomonadati</taxon>
        <taxon>Pseudomonadota</taxon>
        <taxon>Alphaproteobacteria</taxon>
        <taxon>Holosporales</taxon>
        <taxon>Holosporaceae</taxon>
        <taxon>Holospora</taxon>
    </lineage>
</organism>
<protein>
    <submittedName>
        <fullName evidence="8">Manganese transport system membrane protein MntC</fullName>
    </submittedName>
</protein>
<dbReference type="InterPro" id="IPR001626">
    <property type="entry name" value="ABC_TroCD"/>
</dbReference>
<comment type="similarity">
    <text evidence="2 6">Belongs to the ABC-3 integral membrane protein family.</text>
</comment>
<keyword evidence="9" id="KW-1185">Reference proteome</keyword>
<evidence type="ECO:0000256" key="5">
    <source>
        <dbReference type="ARBA" id="ARBA00023136"/>
    </source>
</evidence>
<keyword evidence="6" id="KW-0813">Transport</keyword>
<keyword evidence="4 7" id="KW-1133">Transmembrane helix</keyword>
<dbReference type="GO" id="GO:0055085">
    <property type="term" value="P:transmembrane transport"/>
    <property type="evidence" value="ECO:0007669"/>
    <property type="project" value="InterPro"/>
</dbReference>
<evidence type="ECO:0000256" key="2">
    <source>
        <dbReference type="ARBA" id="ARBA00008034"/>
    </source>
</evidence>
<keyword evidence="5 7" id="KW-0472">Membrane</keyword>
<dbReference type="PANTHER" id="PTHR30477:SF0">
    <property type="entry name" value="METAL TRANSPORT SYSTEM MEMBRANE PROTEIN TM_0125-RELATED"/>
    <property type="match status" value="1"/>
</dbReference>
<feature type="transmembrane region" description="Helical" evidence="7">
    <location>
        <begin position="20"/>
        <end position="46"/>
    </location>
</feature>
<dbReference type="SUPFAM" id="SSF81345">
    <property type="entry name" value="ABC transporter involved in vitamin B12 uptake, BtuC"/>
    <property type="match status" value="1"/>
</dbReference>
<feature type="transmembrane region" description="Helical" evidence="7">
    <location>
        <begin position="176"/>
        <end position="192"/>
    </location>
</feature>
<feature type="transmembrane region" description="Helical" evidence="7">
    <location>
        <begin position="135"/>
        <end position="155"/>
    </location>
</feature>
<dbReference type="EMBL" id="ARPM03000079">
    <property type="protein sequence ID" value="ETZ05288.1"/>
    <property type="molecule type" value="Genomic_DNA"/>
</dbReference>
<sequence>MYLFSPLLESLLIHPFLQRAVILCFLSSILCALMGAVLMSGKTAFLGDALSHGMLPGITLGTRMDGPWWIVSLMGAVSGIILTTITLWTSRHRALDVNSSIAGIYLLAIAISMFFGGSEDLMHAFFGSIFIVPQSYVFVLTLCTLGSGIFCYYFWDNLKTHSFDSEFAYRTYPKMRWIYRGWIALFVLNAAIQFQGMGALVVLGLTILPFLSFYVSGTHLKHIFWKSVLWNMCATLSSLFFSCYKDWPYGPTLLIVLGIGYAGSLIYSRIKLPHLWRVLVIFFVSFDLYAYRPYIVTSSFLLKHITEKLAPKECLIETISENDYTSPCHCSSLHHFPCSAKSIKKLTKADLVILHGKGVDMQWFSTLNALKIKAKILVLSEKIKLKKIKILEKNPIQKEISRTTFTDLISDGHLWHDPYYVIQYVTIITEALLKIYPNKSIQSRAAIYIRDLNDLDVWIQNQWKGRKKLSGLVFHNSMPYYQNRYGVTLYALPEASHHQGNYLMHLTKLKICAIFPEQSHSSEGAEQLAKDLKIKLASSLCIDDIPFGKTYCDVMKSNTEILCDALIQNEEEKSIYSKSKK</sequence>
<dbReference type="GO" id="GO:0030001">
    <property type="term" value="P:metal ion transport"/>
    <property type="evidence" value="ECO:0007669"/>
    <property type="project" value="InterPro"/>
</dbReference>
<dbReference type="GO" id="GO:0046872">
    <property type="term" value="F:metal ion binding"/>
    <property type="evidence" value="ECO:0007669"/>
    <property type="project" value="InterPro"/>
</dbReference>
<dbReference type="Gene3D" id="3.40.50.1980">
    <property type="entry name" value="Nitrogenase molybdenum iron protein domain"/>
    <property type="match status" value="2"/>
</dbReference>
<dbReference type="AlphaFoldDB" id="A0A061JIC5"/>
<dbReference type="Pfam" id="PF00950">
    <property type="entry name" value="ABC-3"/>
    <property type="match status" value="1"/>
</dbReference>
<accession>A0A061JIC5</accession>
<evidence type="ECO:0000313" key="8">
    <source>
        <dbReference type="EMBL" id="ETZ05288.1"/>
    </source>
</evidence>
<feature type="transmembrane region" description="Helical" evidence="7">
    <location>
        <begin position="274"/>
        <end position="291"/>
    </location>
</feature>
<feature type="transmembrane region" description="Helical" evidence="7">
    <location>
        <begin position="223"/>
        <end position="241"/>
    </location>
</feature>
<comment type="subcellular location">
    <subcellularLocation>
        <location evidence="6">Cell membrane</location>
        <topology evidence="6">Multi-pass membrane protein</topology>
    </subcellularLocation>
    <subcellularLocation>
        <location evidence="1">Membrane</location>
        <topology evidence="1">Multi-pass membrane protein</topology>
    </subcellularLocation>
</comment>
<keyword evidence="3 6" id="KW-0812">Transmembrane</keyword>
<evidence type="ECO:0000256" key="7">
    <source>
        <dbReference type="SAM" id="Phobius"/>
    </source>
</evidence>
<evidence type="ECO:0000313" key="9">
    <source>
        <dbReference type="Proteomes" id="UP000026922"/>
    </source>
</evidence>
<evidence type="ECO:0000256" key="1">
    <source>
        <dbReference type="ARBA" id="ARBA00004141"/>
    </source>
</evidence>
<dbReference type="RefSeq" id="WP_023492119.1">
    <property type="nucleotide sequence ID" value="NZ_ARPM03000079.1"/>
</dbReference>
<gene>
    <name evidence="8" type="ORF">K737_300287</name>
</gene>
<proteinExistence type="inferred from homology"/>
<evidence type="ECO:0000256" key="3">
    <source>
        <dbReference type="ARBA" id="ARBA00022692"/>
    </source>
</evidence>
<feature type="transmembrane region" description="Helical" evidence="7">
    <location>
        <begin position="198"/>
        <end position="216"/>
    </location>
</feature>